<protein>
    <submittedName>
        <fullName evidence="2">Halo peroxidase</fullName>
    </submittedName>
</protein>
<dbReference type="RefSeq" id="WP_010621921.1">
    <property type="nucleotide sequence ID" value="NZ_AZGF01000005.1"/>
</dbReference>
<dbReference type="AlphaFoldDB" id="A0A0R1W4S3"/>
<dbReference type="OrthoDB" id="9805423at2"/>
<keyword evidence="2" id="KW-0560">Oxidoreductase</keyword>
<dbReference type="Proteomes" id="UP000051820">
    <property type="component" value="Unassembled WGS sequence"/>
</dbReference>
<keyword evidence="3" id="KW-1185">Reference proteome</keyword>
<dbReference type="InterPro" id="IPR029058">
    <property type="entry name" value="AB_hydrolase_fold"/>
</dbReference>
<sequence length="259" mass="29812">MRFTTSDGIELEYSDDGKGYPVLITTGYGGFKEIWYQQVRCLVDHGYRVINLDRRNHGRSEVTAKGLRMSRQGKDIHELIKFLHISKLNVMGNSMGASALWAYCSLYGDGVINKMISVDQSPKMIADDSWPYGLLDLNWNNFPEAAEKMYGVKTTVKNIDDETYRQLKMVQSGYRFDYELNKPLLYDHAFQDWRDVLKLMKCPILFIAGRQSPFWSSDHAKAAAQMCLNGQYAIVDHAGHIVMSEQTDQFNKLMIEFFE</sequence>
<dbReference type="InterPro" id="IPR000073">
    <property type="entry name" value="AB_hydrolase_1"/>
</dbReference>
<proteinExistence type="predicted"/>
<dbReference type="PANTHER" id="PTHR43798:SF33">
    <property type="entry name" value="HYDROLASE, PUTATIVE (AFU_ORTHOLOGUE AFUA_2G14860)-RELATED"/>
    <property type="match status" value="1"/>
</dbReference>
<feature type="domain" description="AB hydrolase-1" evidence="1">
    <location>
        <begin position="20"/>
        <end position="244"/>
    </location>
</feature>
<keyword evidence="2" id="KW-0575">Peroxidase</keyword>
<evidence type="ECO:0000259" key="1">
    <source>
        <dbReference type="Pfam" id="PF00561"/>
    </source>
</evidence>
<reference evidence="2 3" key="1">
    <citation type="journal article" date="2015" name="Genome Announc.">
        <title>Expanding the biotechnology potential of lactobacilli through comparative genomics of 213 strains and associated genera.</title>
        <authorList>
            <person name="Sun Z."/>
            <person name="Harris H.M."/>
            <person name="McCann A."/>
            <person name="Guo C."/>
            <person name="Argimon S."/>
            <person name="Zhang W."/>
            <person name="Yang X."/>
            <person name="Jeffery I.B."/>
            <person name="Cooney J.C."/>
            <person name="Kagawa T.F."/>
            <person name="Liu W."/>
            <person name="Song Y."/>
            <person name="Salvetti E."/>
            <person name="Wrobel A."/>
            <person name="Rasinkangas P."/>
            <person name="Parkhill J."/>
            <person name="Rea M.C."/>
            <person name="O'Sullivan O."/>
            <person name="Ritari J."/>
            <person name="Douillard F.P."/>
            <person name="Paul Ross R."/>
            <person name="Yang R."/>
            <person name="Briner A.E."/>
            <person name="Felis G.E."/>
            <person name="de Vos W.M."/>
            <person name="Barrangou R."/>
            <person name="Klaenhammer T.R."/>
            <person name="Caufield P.W."/>
            <person name="Cui Y."/>
            <person name="Zhang H."/>
            <person name="O'Toole P.W."/>
        </authorList>
    </citation>
    <scope>NUCLEOTIDE SEQUENCE [LARGE SCALE GENOMIC DNA]</scope>
    <source>
        <strain evidence="2 3">DSM 5007</strain>
    </source>
</reference>
<organism evidence="2 3">
    <name type="scientific">Paucilactobacillus suebicus DSM 5007 = KCTC 3549</name>
    <dbReference type="NCBI Taxonomy" id="1423807"/>
    <lineage>
        <taxon>Bacteria</taxon>
        <taxon>Bacillati</taxon>
        <taxon>Bacillota</taxon>
        <taxon>Bacilli</taxon>
        <taxon>Lactobacillales</taxon>
        <taxon>Lactobacillaceae</taxon>
        <taxon>Paucilactobacillus</taxon>
    </lineage>
</organism>
<dbReference type="EMBL" id="AZGF01000005">
    <property type="protein sequence ID" value="KRM12816.1"/>
    <property type="molecule type" value="Genomic_DNA"/>
</dbReference>
<dbReference type="Gene3D" id="3.40.50.1820">
    <property type="entry name" value="alpha/beta hydrolase"/>
    <property type="match status" value="1"/>
</dbReference>
<dbReference type="Pfam" id="PF00561">
    <property type="entry name" value="Abhydrolase_1"/>
    <property type="match status" value="1"/>
</dbReference>
<dbReference type="STRING" id="1423807.FD16_GL001994"/>
<evidence type="ECO:0000313" key="3">
    <source>
        <dbReference type="Proteomes" id="UP000051820"/>
    </source>
</evidence>
<accession>A0A0R1W4S3</accession>
<gene>
    <name evidence="2" type="ORF">FD16_GL001994</name>
</gene>
<dbReference type="SUPFAM" id="SSF53474">
    <property type="entry name" value="alpha/beta-Hydrolases"/>
    <property type="match status" value="1"/>
</dbReference>
<dbReference type="InterPro" id="IPR050266">
    <property type="entry name" value="AB_hydrolase_sf"/>
</dbReference>
<dbReference type="GO" id="GO:0004601">
    <property type="term" value="F:peroxidase activity"/>
    <property type="evidence" value="ECO:0007669"/>
    <property type="project" value="UniProtKB-KW"/>
</dbReference>
<name>A0A0R1W4S3_9LACO</name>
<dbReference type="GO" id="GO:0016020">
    <property type="term" value="C:membrane"/>
    <property type="evidence" value="ECO:0007669"/>
    <property type="project" value="TreeGrafter"/>
</dbReference>
<dbReference type="eggNOG" id="COG2267">
    <property type="taxonomic scope" value="Bacteria"/>
</dbReference>
<dbReference type="PANTHER" id="PTHR43798">
    <property type="entry name" value="MONOACYLGLYCEROL LIPASE"/>
    <property type="match status" value="1"/>
</dbReference>
<comment type="caution">
    <text evidence="2">The sequence shown here is derived from an EMBL/GenBank/DDBJ whole genome shotgun (WGS) entry which is preliminary data.</text>
</comment>
<dbReference type="PATRIC" id="fig|1423807.3.peg.2046"/>
<evidence type="ECO:0000313" key="2">
    <source>
        <dbReference type="EMBL" id="KRM12816.1"/>
    </source>
</evidence>